<keyword evidence="2" id="KW-0472">Membrane</keyword>
<feature type="domain" description="EGF-like" evidence="3">
    <location>
        <begin position="668"/>
        <end position="705"/>
    </location>
</feature>
<evidence type="ECO:0000313" key="5">
    <source>
        <dbReference type="Proteomes" id="UP000018208"/>
    </source>
</evidence>
<proteinExistence type="predicted"/>
<dbReference type="OrthoDB" id="283575at2759"/>
<dbReference type="InterPro" id="IPR000742">
    <property type="entry name" value="EGF"/>
</dbReference>
<feature type="domain" description="EGF-like" evidence="3">
    <location>
        <begin position="257"/>
        <end position="294"/>
    </location>
</feature>
<feature type="domain" description="EGF-like" evidence="3">
    <location>
        <begin position="1078"/>
        <end position="1116"/>
    </location>
</feature>
<sequence length="1191" mass="122675">MTCDPTSLKPLNNAGTCVACQEVIPNCRTCTQATPTTIACITCKAPFTGATCERNCGPEMVQLNESNCQPFSVAFPHPKDYKLACSGRKYGEPSVPDANGDISCICRADKSAARHFTGPNCDRRVLGLRCKGGLVPVCAKCSSTGCADCIPGTQSANPASGCCNNSCKTCAATQGDFSAATPFPPSLCTACDADSERPVLKNSACIACADAIDGCLLCAQPGNGPARCTRCRDRLRGASCDAECGPGYAQFNVDFCAPATCQQPSKCSGRGSCVEASGGQICTCEAGFAGANCELNGPACEVKNCESCASEGVCGVCRPNFKLVGPGCAEMECEDLIKNCEICDGEFPAFSCTICGQEFTGKDCRTRCENGYVQFGEDACGNISCATNLPCSGNGTCAVDEVGNNVCGCKHGFAGRSCEFRCDQSCASCVESTPANCTSCPDQKYLVDMKCVACSQVPNCIGCAQQLPDLHIKCVACADGFTGASCDRECPAGQLRYKTEFCQSASCETAVPCNGNGTCQLAGSDFLCQCSSTTAGPDCGTLRAGKRCGSGPEIKNCTKCTSGLTCAECFMGASLSSDALQCCARGCRGCESNDPDVCFGCDKGSAKPFYDGGACKTCTEVYAQCQLCSQLGFLNKVTCEACAAPFTGAQCDLKCAPGERQFNGRFCQPATCKEHAPCTGEGACVPKGSNMACECVRGVGGTNCELRPRCDVANCQLCTLHDHGACQDCDLDYTPKGGLCAPKTCAEALPNCASGCSGAPASFFCARCKPPFTGQSCEKSCEPGFVQYLQEHCQPETCETGCSGSGTCAQDASGNKSCSCAKNYSGINCENNCAEPCKTCTASKQVCTSCYGSFSLESSTCVSCAQKFPNCAECAAASPLACAKCAVGFTGASCTDTCALGTVQYGVSGCQPISCLSALPCQGQSACLAAGGDLKCTCKKDARGPNCEIHSGKGKTCNGYKILKCVACTTGRPPACAFCAVGYRLNFTQTECCEGHCTDCEMRAPGICTKCDIKSDFPFLFNGKCGSCESAIENCAKCEQADLFSAVSCASCMAQFTGATCETDCGPGMRQFNGGSCQSASCGTQLECSGNGVCAGGLSGDRMCSCAENFVGVNCEGCGEGFELKNGACEAVNGSFGAGKIAGVVIGVGIGIVAMAAISIWCLCKNGSRKARFVDQGLMQGENGSQVAIVD</sequence>
<feature type="domain" description="EGF-like" evidence="3">
    <location>
        <begin position="911"/>
        <end position="948"/>
    </location>
</feature>
<feature type="disulfide bond" evidence="1">
    <location>
        <begin position="798"/>
        <end position="808"/>
    </location>
</feature>
<dbReference type="Proteomes" id="UP000018208">
    <property type="component" value="Unassembled WGS sequence"/>
</dbReference>
<feature type="transmembrane region" description="Helical" evidence="2">
    <location>
        <begin position="1141"/>
        <end position="1163"/>
    </location>
</feature>
<feature type="disulfide bond" evidence="1">
    <location>
        <begin position="409"/>
        <end position="418"/>
    </location>
</feature>
<evidence type="ECO:0000256" key="1">
    <source>
        <dbReference type="PROSITE-ProRule" id="PRU00076"/>
    </source>
</evidence>
<protein>
    <submittedName>
        <fullName evidence="4">Cysteine-rich membrane protein 2</fullName>
    </submittedName>
</protein>
<comment type="caution">
    <text evidence="1">Lacks conserved residue(s) required for the propagation of feature annotation.</text>
</comment>
<dbReference type="InterPro" id="IPR006212">
    <property type="entry name" value="Furin_repeat"/>
</dbReference>
<feature type="disulfide bond" evidence="1">
    <location>
        <begin position="1106"/>
        <end position="1115"/>
    </location>
</feature>
<keyword evidence="5" id="KW-1185">Reference proteome</keyword>
<evidence type="ECO:0000313" key="4">
    <source>
        <dbReference type="EMBL" id="KAH0574145.1"/>
    </source>
</evidence>
<feature type="disulfide bond" evidence="1">
    <location>
        <begin position="820"/>
        <end position="829"/>
    </location>
</feature>
<evidence type="ECO:0000256" key="2">
    <source>
        <dbReference type="SAM" id="Phobius"/>
    </source>
</evidence>
<keyword evidence="1" id="KW-1015">Disulfide bond</keyword>
<gene>
    <name evidence="4" type="ORF">SS50377_24091</name>
</gene>
<dbReference type="PROSITE" id="PS00022">
    <property type="entry name" value="EGF_1"/>
    <property type="match status" value="7"/>
</dbReference>
<dbReference type="RefSeq" id="XP_067764918.1">
    <property type="nucleotide sequence ID" value="XM_067907944.1"/>
</dbReference>
<dbReference type="EMBL" id="AUWU02000004">
    <property type="protein sequence ID" value="KAH0574145.1"/>
    <property type="molecule type" value="Genomic_DNA"/>
</dbReference>
<reference evidence="4 5" key="1">
    <citation type="journal article" date="2014" name="PLoS Genet.">
        <title>The Genome of Spironucleus salmonicida Highlights a Fish Pathogen Adapted to Fluctuating Environments.</title>
        <authorList>
            <person name="Xu F."/>
            <person name="Jerlstrom-Hultqvist J."/>
            <person name="Einarsson E."/>
            <person name="Astvaldsson A."/>
            <person name="Svard S.G."/>
            <person name="Andersson J.O."/>
        </authorList>
    </citation>
    <scope>NUCLEOTIDE SEQUENCE [LARGE SCALE GENOMIC DNA]</scope>
    <source>
        <strain evidence="4 5">ATCC 50377</strain>
    </source>
</reference>
<feature type="disulfide bond" evidence="1">
    <location>
        <begin position="530"/>
        <end position="539"/>
    </location>
</feature>
<feature type="disulfide bond" evidence="1">
    <location>
        <begin position="695"/>
        <end position="704"/>
    </location>
</feature>
<dbReference type="SMART" id="SM00261">
    <property type="entry name" value="FU"/>
    <property type="match status" value="7"/>
</dbReference>
<dbReference type="PROSITE" id="PS50026">
    <property type="entry name" value="EGF_3"/>
    <property type="match status" value="7"/>
</dbReference>
<dbReference type="SUPFAM" id="SSF57184">
    <property type="entry name" value="Growth factor receptor domain"/>
    <property type="match status" value="1"/>
</dbReference>
<organism evidence="4 5">
    <name type="scientific">Spironucleus salmonicida</name>
    <dbReference type="NCBI Taxonomy" id="348837"/>
    <lineage>
        <taxon>Eukaryota</taxon>
        <taxon>Metamonada</taxon>
        <taxon>Diplomonadida</taxon>
        <taxon>Hexamitidae</taxon>
        <taxon>Hexamitinae</taxon>
        <taxon>Spironucleus</taxon>
    </lineage>
</organism>
<feature type="domain" description="EGF-like" evidence="3">
    <location>
        <begin position="381"/>
        <end position="419"/>
    </location>
</feature>
<feature type="domain" description="EGF-like" evidence="3">
    <location>
        <begin position="794"/>
        <end position="830"/>
    </location>
</feature>
<keyword evidence="2" id="KW-1133">Transmembrane helix</keyword>
<dbReference type="GeneID" id="94298114"/>
<feature type="disulfide bond" evidence="1">
    <location>
        <begin position="938"/>
        <end position="947"/>
    </location>
</feature>
<keyword evidence="2" id="KW-0812">Transmembrane</keyword>
<dbReference type="SMART" id="SM00181">
    <property type="entry name" value="EGF"/>
    <property type="match status" value="18"/>
</dbReference>
<feature type="disulfide bond" evidence="1">
    <location>
        <begin position="284"/>
        <end position="293"/>
    </location>
</feature>
<feature type="domain" description="EGF-like" evidence="3">
    <location>
        <begin position="503"/>
        <end position="540"/>
    </location>
</feature>
<name>A0A9P8RYT4_9EUKA</name>
<dbReference type="AlphaFoldDB" id="A0A9P8RYT4"/>
<keyword evidence="1" id="KW-0245">EGF-like domain</keyword>
<comment type="caution">
    <text evidence="4">The sequence shown here is derived from an EMBL/GenBank/DDBJ whole genome shotgun (WGS) entry which is preliminary data.</text>
</comment>
<dbReference type="KEGG" id="ssao:94298114"/>
<evidence type="ECO:0000259" key="3">
    <source>
        <dbReference type="PROSITE" id="PS50026"/>
    </source>
</evidence>
<dbReference type="InterPro" id="IPR009030">
    <property type="entry name" value="Growth_fac_rcpt_cys_sf"/>
</dbReference>
<accession>A0A9P8RYT4</accession>
<dbReference type="PROSITE" id="PS01186">
    <property type="entry name" value="EGF_2"/>
    <property type="match status" value="1"/>
</dbReference>